<dbReference type="CDD" id="cd02440">
    <property type="entry name" value="AdoMet_MTases"/>
    <property type="match status" value="1"/>
</dbReference>
<dbReference type="EC" id="2.1.1.-" evidence="4"/>
<evidence type="ECO:0000313" key="7">
    <source>
        <dbReference type="Proteomes" id="UP000541352"/>
    </source>
</evidence>
<keyword evidence="3 6" id="KW-0808">Transferase</keyword>
<dbReference type="Pfam" id="PF01555">
    <property type="entry name" value="N6_N4_Mtase"/>
    <property type="match status" value="1"/>
</dbReference>
<evidence type="ECO:0000256" key="1">
    <source>
        <dbReference type="ARBA" id="ARBA00006594"/>
    </source>
</evidence>
<dbReference type="InterPro" id="IPR029063">
    <property type="entry name" value="SAM-dependent_MTases_sf"/>
</dbReference>
<dbReference type="RefSeq" id="WP_183973442.1">
    <property type="nucleotide sequence ID" value="NZ_JACIBY010000004.1"/>
</dbReference>
<dbReference type="GO" id="GO:0005737">
    <property type="term" value="C:cytoplasm"/>
    <property type="evidence" value="ECO:0007669"/>
    <property type="project" value="TreeGrafter"/>
</dbReference>
<dbReference type="InterPro" id="IPR002941">
    <property type="entry name" value="DNA_methylase_N4/N6"/>
</dbReference>
<dbReference type="Proteomes" id="UP000541352">
    <property type="component" value="Unassembled WGS sequence"/>
</dbReference>
<dbReference type="InterPro" id="IPR001091">
    <property type="entry name" value="RM_Methyltransferase"/>
</dbReference>
<protein>
    <recommendedName>
        <fullName evidence="4">Methyltransferase</fullName>
        <ecNumber evidence="4">2.1.1.-</ecNumber>
    </recommendedName>
</protein>
<name>A0A7W5ZJX8_9BACT</name>
<comment type="caution">
    <text evidence="6">The sequence shown here is derived from an EMBL/GenBank/DDBJ whole genome shotgun (WGS) entry which is preliminary data.</text>
</comment>
<organism evidence="6 7">
    <name type="scientific">Runella defluvii</name>
    <dbReference type="NCBI Taxonomy" id="370973"/>
    <lineage>
        <taxon>Bacteria</taxon>
        <taxon>Pseudomonadati</taxon>
        <taxon>Bacteroidota</taxon>
        <taxon>Cytophagia</taxon>
        <taxon>Cytophagales</taxon>
        <taxon>Spirosomataceae</taxon>
        <taxon>Runella</taxon>
    </lineage>
</organism>
<evidence type="ECO:0000259" key="5">
    <source>
        <dbReference type="Pfam" id="PF01555"/>
    </source>
</evidence>
<dbReference type="GO" id="GO:0003677">
    <property type="term" value="F:DNA binding"/>
    <property type="evidence" value="ECO:0007669"/>
    <property type="project" value="InterPro"/>
</dbReference>
<dbReference type="GO" id="GO:0032259">
    <property type="term" value="P:methylation"/>
    <property type="evidence" value="ECO:0007669"/>
    <property type="project" value="UniProtKB-KW"/>
</dbReference>
<accession>A0A7W5ZJX8</accession>
<dbReference type="EMBL" id="JACIBY010000004">
    <property type="protein sequence ID" value="MBB3838209.1"/>
    <property type="molecule type" value="Genomic_DNA"/>
</dbReference>
<dbReference type="PANTHER" id="PTHR13370:SF24">
    <property type="entry name" value="TYPE III RESTRICTION-MODIFICATION ENZYME STYLTI MOD SUBUNIT"/>
    <property type="match status" value="1"/>
</dbReference>
<dbReference type="PANTHER" id="PTHR13370">
    <property type="entry name" value="RNA METHYLASE-RELATED"/>
    <property type="match status" value="1"/>
</dbReference>
<gene>
    <name evidence="6" type="ORF">FHS57_002214</name>
</gene>
<dbReference type="Gene3D" id="3.40.50.150">
    <property type="entry name" value="Vaccinia Virus protein VP39"/>
    <property type="match status" value="1"/>
</dbReference>
<sequence>MEINQIYHGNCVEKLKEIESNKVDLIYFDPPFFTQRKHSLTTKDKSKTYEFDDKFNSIEEYLGLIEEVLYQSKRILKTTGSVFLHCDKTASHNIRVVMDKVFGRENFQSEIVWSYKRWSNAKKGLLNAHQVIFFYSKTQDFKFNTLYTDYSATTNLDQILQDRERDENGKSVYKKDKNGNIVLGKEKKGVPLSDVWEIPYLNPKAKERTGYPTQKPVLLLNQILSIVTDEGDLVLDPFCGSGTTCVSAKHLKREFIGIDISIDAVELANSRLREMVISESNLLNKGVNEYHEKTEKELGILQNINAFPVQRNSGIDGFLKEHFEGMPVPVKIQGEHEMLEDAIEKLEKASLGKAYKMKIVVQTKETGLNRLFGFESDVTILKSLELQTKELIKKNSYSVSNESRTLLGC</sequence>
<dbReference type="GO" id="GO:0008170">
    <property type="term" value="F:N-methyltransferase activity"/>
    <property type="evidence" value="ECO:0007669"/>
    <property type="project" value="InterPro"/>
</dbReference>
<evidence type="ECO:0000313" key="6">
    <source>
        <dbReference type="EMBL" id="MBB3838209.1"/>
    </source>
</evidence>
<keyword evidence="7" id="KW-1185">Reference proteome</keyword>
<dbReference type="AlphaFoldDB" id="A0A7W5ZJX8"/>
<dbReference type="PRINTS" id="PR00508">
    <property type="entry name" value="S21N4MTFRASE"/>
</dbReference>
<keyword evidence="2 6" id="KW-0489">Methyltransferase</keyword>
<dbReference type="InterPro" id="IPR002052">
    <property type="entry name" value="DNA_methylase_N6_adenine_CS"/>
</dbReference>
<feature type="domain" description="DNA methylase N-4/N-6" evidence="5">
    <location>
        <begin position="23"/>
        <end position="269"/>
    </location>
</feature>
<evidence type="ECO:0000256" key="4">
    <source>
        <dbReference type="RuleBase" id="RU362026"/>
    </source>
</evidence>
<evidence type="ECO:0000256" key="3">
    <source>
        <dbReference type="ARBA" id="ARBA00022679"/>
    </source>
</evidence>
<dbReference type="FunFam" id="3.40.50.150:FF:000347">
    <property type="entry name" value="Methyltransferase"/>
    <property type="match status" value="1"/>
</dbReference>
<evidence type="ECO:0000256" key="2">
    <source>
        <dbReference type="ARBA" id="ARBA00022603"/>
    </source>
</evidence>
<dbReference type="PROSITE" id="PS00092">
    <property type="entry name" value="N6_MTASE"/>
    <property type="match status" value="1"/>
</dbReference>
<proteinExistence type="inferred from homology"/>
<comment type="similarity">
    <text evidence="1 4">Belongs to the N(4)/N(6)-methyltransferase family.</text>
</comment>
<reference evidence="6 7" key="1">
    <citation type="submission" date="2020-08" db="EMBL/GenBank/DDBJ databases">
        <title>Genomic Encyclopedia of Type Strains, Phase IV (KMG-IV): sequencing the most valuable type-strain genomes for metagenomic binning, comparative biology and taxonomic classification.</title>
        <authorList>
            <person name="Goeker M."/>
        </authorList>
    </citation>
    <scope>NUCLEOTIDE SEQUENCE [LARGE SCALE GENOMIC DNA]</scope>
    <source>
        <strain evidence="6 7">DSM 17976</strain>
    </source>
</reference>
<dbReference type="SUPFAM" id="SSF53335">
    <property type="entry name" value="S-adenosyl-L-methionine-dependent methyltransferases"/>
    <property type="match status" value="1"/>
</dbReference>